<reference evidence="1 2" key="1">
    <citation type="journal article" date="2015" name="Sci. Rep.">
        <title>Unraveling adaptation of Pontibacter korlensis to radiation and infertility in desert through complete genome and comparative transcriptomic analysis.</title>
        <authorList>
            <person name="Dai J."/>
            <person name="Dai W."/>
            <person name="Qiu C."/>
            <person name="Yang Z."/>
            <person name="Zhang Y."/>
            <person name="Zhou M."/>
            <person name="Zhang L."/>
            <person name="Fang C."/>
            <person name="Gao Q."/>
            <person name="Yang Q."/>
            <person name="Li X."/>
            <person name="Wang Z."/>
            <person name="Wang Z."/>
            <person name="Jia Z."/>
            <person name="Chen X."/>
        </authorList>
    </citation>
    <scope>NUCLEOTIDE SEQUENCE [LARGE SCALE GENOMIC DNA]</scope>
    <source>
        <strain evidence="1 2">X14-1T</strain>
    </source>
</reference>
<dbReference type="HOGENOM" id="CLU_094015_1_0_10"/>
<evidence type="ECO:0008006" key="3">
    <source>
        <dbReference type="Google" id="ProtNLM"/>
    </source>
</evidence>
<dbReference type="InterPro" id="IPR050580">
    <property type="entry name" value="2H_phosphoesterase_YjcG-like"/>
</dbReference>
<dbReference type="SUPFAM" id="SSF55144">
    <property type="entry name" value="LigT-like"/>
    <property type="match status" value="1"/>
</dbReference>
<accession>A0A0E3UXT7</accession>
<evidence type="ECO:0000313" key="1">
    <source>
        <dbReference type="EMBL" id="AKD04527.1"/>
    </source>
</evidence>
<dbReference type="OrthoDB" id="463286at2"/>
<protein>
    <recommendedName>
        <fullName evidence="3">2'-5' RNA ligase</fullName>
    </recommendedName>
</protein>
<evidence type="ECO:0000313" key="2">
    <source>
        <dbReference type="Proteomes" id="UP000033109"/>
    </source>
</evidence>
<dbReference type="Proteomes" id="UP000033109">
    <property type="component" value="Chromosome"/>
</dbReference>
<name>A0A0E3UXT7_9BACT</name>
<dbReference type="PANTHER" id="PTHR40037">
    <property type="entry name" value="PHOSPHOESTERASE YJCG-RELATED"/>
    <property type="match status" value="1"/>
</dbReference>
<dbReference type="EMBL" id="CP009621">
    <property type="protein sequence ID" value="AKD04527.1"/>
    <property type="molecule type" value="Genomic_DNA"/>
</dbReference>
<dbReference type="PATRIC" id="fig|400092.3.peg.3785"/>
<organism evidence="1 2">
    <name type="scientific">Pontibacter korlensis</name>
    <dbReference type="NCBI Taxonomy" id="400092"/>
    <lineage>
        <taxon>Bacteria</taxon>
        <taxon>Pseudomonadati</taxon>
        <taxon>Bacteroidota</taxon>
        <taxon>Cytophagia</taxon>
        <taxon>Cytophagales</taxon>
        <taxon>Hymenobacteraceae</taxon>
        <taxon>Pontibacter</taxon>
    </lineage>
</organism>
<dbReference type="Gene3D" id="3.90.1140.10">
    <property type="entry name" value="Cyclic phosphodiesterase"/>
    <property type="match status" value="1"/>
</dbReference>
<dbReference type="Pfam" id="PF13563">
    <property type="entry name" value="2_5_RNA_ligase2"/>
    <property type="match status" value="1"/>
</dbReference>
<dbReference type="KEGG" id="pko:PKOR_17275"/>
<gene>
    <name evidence="1" type="ORF">PKOR_17275</name>
</gene>
<keyword evidence="2" id="KW-1185">Reference proteome</keyword>
<dbReference type="AlphaFoldDB" id="A0A0E3UXT7"/>
<dbReference type="RefSeq" id="WP_046312390.1">
    <property type="nucleotide sequence ID" value="NZ_CBCSCY010000006.1"/>
</dbReference>
<dbReference type="InterPro" id="IPR009097">
    <property type="entry name" value="Cyclic_Pdiesterase"/>
</dbReference>
<proteinExistence type="predicted"/>
<dbReference type="PANTHER" id="PTHR40037:SF1">
    <property type="entry name" value="PHOSPHOESTERASE SAOUHSC_00951-RELATED"/>
    <property type="match status" value="1"/>
</dbReference>
<sequence>MIAITSLLDKQTSERVSELTQLLEDKFGLNGVKITPYPHLTLLTAEIPDMEELKQYLELTCYEAQNFKIRTTGLGIFPGEHPVIYIPVLRTPPLNQFHGRLHSDVSEMSTEMGVYYNTNLWLPHITLALGDTTPPILGPVLSFLCQFNFNWEITLDNLTILQKCGEYYLKDEEFRFGRRELIY</sequence>